<feature type="region of interest" description="Disordered" evidence="5">
    <location>
        <begin position="269"/>
        <end position="331"/>
    </location>
</feature>
<dbReference type="PANTHER" id="PTHR23502:SF5">
    <property type="entry name" value="QUINIDINE RESISTANCE PROTEIN 3"/>
    <property type="match status" value="1"/>
</dbReference>
<feature type="transmembrane region" description="Helical" evidence="6">
    <location>
        <begin position="71"/>
        <end position="92"/>
    </location>
</feature>
<dbReference type="GO" id="GO:0005886">
    <property type="term" value="C:plasma membrane"/>
    <property type="evidence" value="ECO:0007669"/>
    <property type="project" value="TreeGrafter"/>
</dbReference>
<evidence type="ECO:0000313" key="8">
    <source>
        <dbReference type="EMBL" id="OZJ05165.1"/>
    </source>
</evidence>
<evidence type="ECO:0000256" key="5">
    <source>
        <dbReference type="SAM" id="MobiDB-lite"/>
    </source>
</evidence>
<evidence type="ECO:0000256" key="3">
    <source>
        <dbReference type="ARBA" id="ARBA00022989"/>
    </source>
</evidence>
<reference evidence="8 9" key="1">
    <citation type="journal article" date="2017" name="Mycologia">
        <title>Bifiguratus adelaidae, gen. et sp. nov., a new member of Mucoromycotina in endophytic and soil-dwelling habitats.</title>
        <authorList>
            <person name="Torres-Cruz T.J."/>
            <person name="Billingsley Tobias T.L."/>
            <person name="Almatruk M."/>
            <person name="Hesse C."/>
            <person name="Kuske C.R."/>
            <person name="Desiro A."/>
            <person name="Benucci G.M."/>
            <person name="Bonito G."/>
            <person name="Stajich J.E."/>
            <person name="Dunlap C."/>
            <person name="Arnold A.E."/>
            <person name="Porras-Alfaro A."/>
        </authorList>
    </citation>
    <scope>NUCLEOTIDE SEQUENCE [LARGE SCALE GENOMIC DNA]</scope>
    <source>
        <strain evidence="8 9">AZ0501</strain>
    </source>
</reference>
<evidence type="ECO:0000313" key="9">
    <source>
        <dbReference type="Proteomes" id="UP000242875"/>
    </source>
</evidence>
<feature type="transmembrane region" description="Helical" evidence="6">
    <location>
        <begin position="456"/>
        <end position="482"/>
    </location>
</feature>
<feature type="transmembrane region" description="Helical" evidence="6">
    <location>
        <begin position="198"/>
        <end position="217"/>
    </location>
</feature>
<feature type="transmembrane region" description="Helical" evidence="6">
    <location>
        <begin position="341"/>
        <end position="363"/>
    </location>
</feature>
<keyword evidence="9" id="KW-1185">Reference proteome</keyword>
<feature type="transmembrane region" description="Helical" evidence="6">
    <location>
        <begin position="104"/>
        <end position="128"/>
    </location>
</feature>
<feature type="transmembrane region" description="Helical" evidence="6">
    <location>
        <begin position="383"/>
        <end position="406"/>
    </location>
</feature>
<feature type="domain" description="Major facilitator superfamily (MFS) profile" evidence="7">
    <location>
        <begin position="73"/>
        <end position="546"/>
    </location>
</feature>
<comment type="caution">
    <text evidence="8">The sequence shown here is derived from an EMBL/GenBank/DDBJ whole genome shotgun (WGS) entry which is preliminary data.</text>
</comment>
<evidence type="ECO:0000259" key="7">
    <source>
        <dbReference type="PROSITE" id="PS50850"/>
    </source>
</evidence>
<dbReference type="EMBL" id="MVBO01000021">
    <property type="protein sequence ID" value="OZJ05165.1"/>
    <property type="molecule type" value="Genomic_DNA"/>
</dbReference>
<proteinExistence type="predicted"/>
<dbReference type="InterPro" id="IPR011701">
    <property type="entry name" value="MFS"/>
</dbReference>
<feature type="transmembrane region" description="Helical" evidence="6">
    <location>
        <begin position="229"/>
        <end position="248"/>
    </location>
</feature>
<dbReference type="OrthoDB" id="440553at2759"/>
<dbReference type="GO" id="GO:0022857">
    <property type="term" value="F:transmembrane transporter activity"/>
    <property type="evidence" value="ECO:0007669"/>
    <property type="project" value="InterPro"/>
</dbReference>
<organism evidence="8 9">
    <name type="scientific">Bifiguratus adelaidae</name>
    <dbReference type="NCBI Taxonomy" id="1938954"/>
    <lineage>
        <taxon>Eukaryota</taxon>
        <taxon>Fungi</taxon>
        <taxon>Fungi incertae sedis</taxon>
        <taxon>Mucoromycota</taxon>
        <taxon>Mucoromycotina</taxon>
        <taxon>Endogonomycetes</taxon>
        <taxon>Endogonales</taxon>
        <taxon>Endogonales incertae sedis</taxon>
        <taxon>Bifiguratus</taxon>
    </lineage>
</organism>
<dbReference type="Proteomes" id="UP000242875">
    <property type="component" value="Unassembled WGS sequence"/>
</dbReference>
<feature type="transmembrane region" description="Helical" evidence="6">
    <location>
        <begin position="140"/>
        <end position="158"/>
    </location>
</feature>
<dbReference type="AlphaFoldDB" id="A0A261Y3I2"/>
<dbReference type="InterPro" id="IPR020846">
    <property type="entry name" value="MFS_dom"/>
</dbReference>
<dbReference type="PANTHER" id="PTHR23502">
    <property type="entry name" value="MAJOR FACILITATOR SUPERFAMILY"/>
    <property type="match status" value="1"/>
</dbReference>
<dbReference type="SUPFAM" id="SSF103473">
    <property type="entry name" value="MFS general substrate transporter"/>
    <property type="match status" value="1"/>
</dbReference>
<dbReference type="Pfam" id="PF07690">
    <property type="entry name" value="MFS_1"/>
    <property type="match status" value="1"/>
</dbReference>
<protein>
    <recommendedName>
        <fullName evidence="7">Major facilitator superfamily (MFS) profile domain-containing protein</fullName>
    </recommendedName>
</protein>
<keyword evidence="2 6" id="KW-0812">Transmembrane</keyword>
<evidence type="ECO:0000256" key="6">
    <source>
        <dbReference type="SAM" id="Phobius"/>
    </source>
</evidence>
<sequence>MTEGTGGKASSALSDTATVQSLNGALDPCDRSDSSAPHKAPSGFKHFLASRLKPFAPVDQDPRTLRKLQKVLILACTAASSSLPGFCSTIYFPALPIIIQDLQASSIAVTMTTSLFVLFMGIAPVFWASFSDHFYIRRPIYLATLLVFAGASIGSAFVNNVWVLVVLRCLQSCGASAGSALGPGTVADCFEVWERGTAMGMMFVGSFFGPLLGPIIGGFLTSGLGWRSTFWFCFALGAVLWLLMFFVMPETYRREEVWGPTAKGAILNGKSKEMDVEANRPASDEKTETTAGLDEKAEEQKEAEDRAEYQAPDGPTEELPDHATTANPNKRGRLNPLASLYLLRHPFVLLSSLESGIAFGTMFTIETVIPGQYQSVYGLPTDIIGLTFLGAGVGNILGASMGGKLSDFFLRRAKDKRGGGYLPEDRIVPTVWPGGFFFIPFGALLFGWAVERHLNLAAPIVGFGILCFGLMQIFGCVSTYLVDAMPGKGASATAAANFTRMVMACALSLVANPLVAAVGPGYLGVLLAALNVVCMLAVVLLKFKGVALRAYSGY</sequence>
<keyword evidence="3 6" id="KW-1133">Transmembrane helix</keyword>
<evidence type="ECO:0000256" key="1">
    <source>
        <dbReference type="ARBA" id="ARBA00004141"/>
    </source>
</evidence>
<comment type="subcellular location">
    <subcellularLocation>
        <location evidence="1">Membrane</location>
        <topology evidence="1">Multi-pass membrane protein</topology>
    </subcellularLocation>
</comment>
<dbReference type="InterPro" id="IPR036259">
    <property type="entry name" value="MFS_trans_sf"/>
</dbReference>
<keyword evidence="4 6" id="KW-0472">Membrane</keyword>
<evidence type="ECO:0000256" key="2">
    <source>
        <dbReference type="ARBA" id="ARBA00022692"/>
    </source>
</evidence>
<dbReference type="PROSITE" id="PS50850">
    <property type="entry name" value="MFS"/>
    <property type="match status" value="1"/>
</dbReference>
<name>A0A261Y3I2_9FUNG</name>
<feature type="transmembrane region" description="Helical" evidence="6">
    <location>
        <begin position="521"/>
        <end position="541"/>
    </location>
</feature>
<dbReference type="Gene3D" id="1.20.1250.20">
    <property type="entry name" value="MFS general substrate transporter like domains"/>
    <property type="match status" value="1"/>
</dbReference>
<feature type="compositionally biased region" description="Basic and acidic residues" evidence="5">
    <location>
        <begin position="270"/>
        <end position="308"/>
    </location>
</feature>
<accession>A0A261Y3I2</accession>
<feature type="transmembrane region" description="Helical" evidence="6">
    <location>
        <begin position="494"/>
        <end position="515"/>
    </location>
</feature>
<feature type="transmembrane region" description="Helical" evidence="6">
    <location>
        <begin position="427"/>
        <end position="450"/>
    </location>
</feature>
<evidence type="ECO:0000256" key="4">
    <source>
        <dbReference type="ARBA" id="ARBA00023136"/>
    </source>
</evidence>
<gene>
    <name evidence="8" type="ORF">BZG36_02217</name>
</gene>